<dbReference type="EMBL" id="KD195397">
    <property type="protein sequence ID" value="EMS53392.1"/>
    <property type="molecule type" value="Genomic_DNA"/>
</dbReference>
<accession>M7Z0E3</accession>
<protein>
    <submittedName>
        <fullName evidence="1">Uncharacterized protein</fullName>
    </submittedName>
</protein>
<evidence type="ECO:0000313" key="1">
    <source>
        <dbReference type="EMBL" id="EMS53392.1"/>
    </source>
</evidence>
<organism evidence="1">
    <name type="scientific">Triticum urartu</name>
    <name type="common">Red wild einkorn</name>
    <name type="synonym">Crithodium urartu</name>
    <dbReference type="NCBI Taxonomy" id="4572"/>
    <lineage>
        <taxon>Eukaryota</taxon>
        <taxon>Viridiplantae</taxon>
        <taxon>Streptophyta</taxon>
        <taxon>Embryophyta</taxon>
        <taxon>Tracheophyta</taxon>
        <taxon>Spermatophyta</taxon>
        <taxon>Magnoliopsida</taxon>
        <taxon>Liliopsida</taxon>
        <taxon>Poales</taxon>
        <taxon>Poaceae</taxon>
        <taxon>BOP clade</taxon>
        <taxon>Pooideae</taxon>
        <taxon>Triticodae</taxon>
        <taxon>Triticeae</taxon>
        <taxon>Triticinae</taxon>
        <taxon>Triticum</taxon>
    </lineage>
</organism>
<gene>
    <name evidence="1" type="ORF">TRIUR3_00751</name>
</gene>
<sequence>MTKVIVIVSEIVVCLVLTGRTAHVMSFEPGAVLEDATEWQAPDYCFAAGNDLASELDDGRDDAGFVARIRMPFEV</sequence>
<dbReference type="AlphaFoldDB" id="M7Z0E3"/>
<proteinExistence type="predicted"/>
<reference evidence="1" key="1">
    <citation type="journal article" date="2013" name="Nature">
        <title>Draft genome of the wheat A-genome progenitor Triticum urartu.</title>
        <authorList>
            <person name="Ling H.Q."/>
            <person name="Zhao S."/>
            <person name="Liu D."/>
            <person name="Wang J."/>
            <person name="Sun H."/>
            <person name="Zhang C."/>
            <person name="Fan H."/>
            <person name="Li D."/>
            <person name="Dong L."/>
            <person name="Tao Y."/>
            <person name="Gao C."/>
            <person name="Wu H."/>
            <person name="Li Y."/>
            <person name="Cui Y."/>
            <person name="Guo X."/>
            <person name="Zheng S."/>
            <person name="Wang B."/>
            <person name="Yu K."/>
            <person name="Liang Q."/>
            <person name="Yang W."/>
            <person name="Lou X."/>
            <person name="Chen J."/>
            <person name="Feng M."/>
            <person name="Jian J."/>
            <person name="Zhang X."/>
            <person name="Luo G."/>
            <person name="Jiang Y."/>
            <person name="Liu J."/>
            <person name="Wang Z."/>
            <person name="Sha Y."/>
            <person name="Zhang B."/>
            <person name="Wu H."/>
            <person name="Tang D."/>
            <person name="Shen Q."/>
            <person name="Xue P."/>
            <person name="Zou S."/>
            <person name="Wang X."/>
            <person name="Liu X."/>
            <person name="Wang F."/>
            <person name="Yang Y."/>
            <person name="An X."/>
            <person name="Dong Z."/>
            <person name="Zhang K."/>
            <person name="Zhang X."/>
            <person name="Luo M.C."/>
            <person name="Dvorak J."/>
            <person name="Tong Y."/>
            <person name="Wang J."/>
            <person name="Yang H."/>
            <person name="Li Z."/>
            <person name="Wang D."/>
            <person name="Zhang A."/>
            <person name="Wang J."/>
        </authorList>
    </citation>
    <scope>NUCLEOTIDE SEQUENCE</scope>
</reference>
<name>M7Z0E3_TRIUA</name>
<dbReference type="STRING" id="4572.M7Z0E3"/>